<dbReference type="SUPFAM" id="SSF56112">
    <property type="entry name" value="Protein kinase-like (PK-like)"/>
    <property type="match status" value="1"/>
</dbReference>
<keyword evidence="3" id="KW-0418">Kinase</keyword>
<dbReference type="Proteomes" id="UP000275024">
    <property type="component" value="Unassembled WGS sequence"/>
</dbReference>
<sequence length="292" mass="30643">MNSRTFTVREGGARWVAKAVPLDAPHLAAFRVGLPLAVRVAAAGIPTGAPVAAFGGDLSVDVDGHAVALLRWLGGEELTGEGERDLVDMGATLGRVHAVLRGAAVAPAPLGHPADSEDVLALRPWIRPALDGVMKRLAALDPATLTWGPVHGDPAPEAFRRDQATGVCGLIDWGAAGCWPLMYDVASAVLYGGGPERAEPLLRAYLREGVLAAEEVERALMPLLDFRYAIHAAYYAGRILRGDRTGSVDPGKNEAELEEARRWLEGPAPGRRGPAAQESPPKAESNEAVGGG</sequence>
<accession>A0A3A9WM32</accession>
<reference evidence="5 6" key="1">
    <citation type="submission" date="2018-09" db="EMBL/GenBank/DDBJ databases">
        <title>Streptomyces sp. nov. DS1-2, an endophytic actinomycete isolated from roots of Dendrobium scabrilingue.</title>
        <authorList>
            <person name="Kuncharoen N."/>
            <person name="Kudo T."/>
            <person name="Ohkuma M."/>
            <person name="Yuki M."/>
            <person name="Tanasupawat S."/>
        </authorList>
    </citation>
    <scope>NUCLEOTIDE SEQUENCE [LARGE SCALE GENOMIC DNA]</scope>
    <source>
        <strain evidence="3 6">AZ1-7</strain>
        <strain evidence="4 5">DS1-2</strain>
    </source>
</reference>
<evidence type="ECO:0000313" key="4">
    <source>
        <dbReference type="EMBL" id="RKN24793.1"/>
    </source>
</evidence>
<dbReference type="Proteomes" id="UP000268652">
    <property type="component" value="Unassembled WGS sequence"/>
</dbReference>
<dbReference type="EMBL" id="RBDX01000005">
    <property type="protein sequence ID" value="RKN10534.1"/>
    <property type="molecule type" value="Genomic_DNA"/>
</dbReference>
<comment type="caution">
    <text evidence="3">The sequence shown here is derived from an EMBL/GenBank/DDBJ whole genome shotgun (WGS) entry which is preliminary data.</text>
</comment>
<proteinExistence type="predicted"/>
<name>A0A3A9WM32_9ACTN</name>
<evidence type="ECO:0000313" key="5">
    <source>
        <dbReference type="Proteomes" id="UP000268652"/>
    </source>
</evidence>
<dbReference type="Pfam" id="PF01636">
    <property type="entry name" value="APH"/>
    <property type="match status" value="1"/>
</dbReference>
<evidence type="ECO:0000259" key="2">
    <source>
        <dbReference type="Pfam" id="PF01636"/>
    </source>
</evidence>
<gene>
    <name evidence="4" type="ORF">D7318_10060</name>
    <name evidence="3" type="ORF">D7319_08885</name>
</gene>
<feature type="region of interest" description="Disordered" evidence="1">
    <location>
        <begin position="245"/>
        <end position="292"/>
    </location>
</feature>
<feature type="domain" description="Aminoglycoside phosphotransferase" evidence="2">
    <location>
        <begin position="3"/>
        <end position="208"/>
    </location>
</feature>
<dbReference type="InterPro" id="IPR002575">
    <property type="entry name" value="Aminoglycoside_PTrfase"/>
</dbReference>
<dbReference type="AlphaFoldDB" id="A0A3A9WM32"/>
<keyword evidence="5" id="KW-1185">Reference proteome</keyword>
<dbReference type="EMBL" id="RBDY01000005">
    <property type="protein sequence ID" value="RKN24793.1"/>
    <property type="molecule type" value="Genomic_DNA"/>
</dbReference>
<dbReference type="InterPro" id="IPR011009">
    <property type="entry name" value="Kinase-like_dom_sf"/>
</dbReference>
<evidence type="ECO:0000313" key="3">
    <source>
        <dbReference type="EMBL" id="RKN10534.1"/>
    </source>
</evidence>
<evidence type="ECO:0000256" key="1">
    <source>
        <dbReference type="SAM" id="MobiDB-lite"/>
    </source>
</evidence>
<feature type="compositionally biased region" description="Basic and acidic residues" evidence="1">
    <location>
        <begin position="245"/>
        <end position="264"/>
    </location>
</feature>
<dbReference type="GO" id="GO:0016301">
    <property type="term" value="F:kinase activity"/>
    <property type="evidence" value="ECO:0007669"/>
    <property type="project" value="UniProtKB-KW"/>
</dbReference>
<organism evidence="3 6">
    <name type="scientific">Streptomyces radicis</name>
    <dbReference type="NCBI Taxonomy" id="1750517"/>
    <lineage>
        <taxon>Bacteria</taxon>
        <taxon>Bacillati</taxon>
        <taxon>Actinomycetota</taxon>
        <taxon>Actinomycetes</taxon>
        <taxon>Kitasatosporales</taxon>
        <taxon>Streptomycetaceae</taxon>
        <taxon>Streptomyces</taxon>
    </lineage>
</organism>
<dbReference type="Gene3D" id="3.90.1200.10">
    <property type="match status" value="1"/>
</dbReference>
<keyword evidence="3" id="KW-0808">Transferase</keyword>
<protein>
    <submittedName>
        <fullName evidence="3">Serine kinase</fullName>
    </submittedName>
</protein>
<evidence type="ECO:0000313" key="6">
    <source>
        <dbReference type="Proteomes" id="UP000275024"/>
    </source>
</evidence>